<dbReference type="AlphaFoldDB" id="A0ABD2CYM6"/>
<organism evidence="1 2">
    <name type="scientific">Vespula maculifrons</name>
    <name type="common">Eastern yellow jacket</name>
    <name type="synonym">Wasp</name>
    <dbReference type="NCBI Taxonomy" id="7453"/>
    <lineage>
        <taxon>Eukaryota</taxon>
        <taxon>Metazoa</taxon>
        <taxon>Ecdysozoa</taxon>
        <taxon>Arthropoda</taxon>
        <taxon>Hexapoda</taxon>
        <taxon>Insecta</taxon>
        <taxon>Pterygota</taxon>
        <taxon>Neoptera</taxon>
        <taxon>Endopterygota</taxon>
        <taxon>Hymenoptera</taxon>
        <taxon>Apocrita</taxon>
        <taxon>Aculeata</taxon>
        <taxon>Vespoidea</taxon>
        <taxon>Vespidae</taxon>
        <taxon>Vespinae</taxon>
        <taxon>Vespula</taxon>
    </lineage>
</organism>
<evidence type="ECO:0000313" key="2">
    <source>
        <dbReference type="Proteomes" id="UP001607303"/>
    </source>
</evidence>
<dbReference type="EMBL" id="JAYRBN010000021">
    <property type="protein sequence ID" value="KAL2750232.1"/>
    <property type="molecule type" value="Genomic_DNA"/>
</dbReference>
<evidence type="ECO:0000313" key="1">
    <source>
        <dbReference type="EMBL" id="KAL2750232.1"/>
    </source>
</evidence>
<proteinExistence type="predicted"/>
<comment type="caution">
    <text evidence="1">The sequence shown here is derived from an EMBL/GenBank/DDBJ whole genome shotgun (WGS) entry which is preliminary data.</text>
</comment>
<accession>A0ABD2CYM6</accession>
<name>A0ABD2CYM6_VESMC</name>
<keyword evidence="2" id="KW-1185">Reference proteome</keyword>
<protein>
    <submittedName>
        <fullName evidence="1">Uncharacterized protein</fullName>
    </submittedName>
</protein>
<sequence length="325" mass="36933">MIKHSTSEVKHIHIALPVLHRQYKCPTTNQITKRKHFSLLSYIEMVNQSMLYFSNVTEFSQRFYDGDRSIATDERDIRSLNYMGSEMLDEEEQNFTSHVICHLMCQIVKAAEEADATHEFITNLANDVKPNLVRKETNYMVSENNVAIAGALLLQQSTSILNFNKRGTKRSDINNSLKVVGNYNQRRNILLHLCACCDWDYLGEGQRRKNICVLPTLERPIWQYFIKLETVVRGNGRDLPFPKDSNVSGFKCKSYGIILREICRGAVGLSLASKISPQFYNCLFTPSNIATSYGAYSRTIAENSLSLSLSGLVKPPNYCVCTSFP</sequence>
<dbReference type="Proteomes" id="UP001607303">
    <property type="component" value="Unassembled WGS sequence"/>
</dbReference>
<reference evidence="1 2" key="1">
    <citation type="journal article" date="2024" name="Ann. Entomol. Soc. Am.">
        <title>Genomic analyses of the southern and eastern yellowjacket wasps (Hymenoptera: Vespidae) reveal evolutionary signatures of social life.</title>
        <authorList>
            <person name="Catto M.A."/>
            <person name="Caine P.B."/>
            <person name="Orr S.E."/>
            <person name="Hunt B.G."/>
            <person name="Goodisman M.A.D."/>
        </authorList>
    </citation>
    <scope>NUCLEOTIDE SEQUENCE [LARGE SCALE GENOMIC DNA]</scope>
    <source>
        <strain evidence="1">232</strain>
        <tissue evidence="1">Head and thorax</tissue>
    </source>
</reference>
<gene>
    <name evidence="1" type="ORF">V1477_001519</name>
</gene>